<proteinExistence type="predicted"/>
<dbReference type="InterPro" id="IPR036179">
    <property type="entry name" value="Ig-like_dom_sf"/>
</dbReference>
<reference evidence="3" key="1">
    <citation type="journal article" name="BMC Genomics">
        <title>Long-read sequencing and de novo genome assembly of marine medaka (Oryzias melastigma).</title>
        <authorList>
            <person name="Liang P."/>
            <person name="Saqib H.S.A."/>
            <person name="Ni X."/>
            <person name="Shen Y."/>
        </authorList>
    </citation>
    <scope>NUCLEOTIDE SEQUENCE</scope>
    <source>
        <strain evidence="3">Bigg-433</strain>
    </source>
</reference>
<dbReference type="CDD" id="cd00096">
    <property type="entry name" value="Ig"/>
    <property type="match status" value="1"/>
</dbReference>
<name>A0A834FAW2_ORYME</name>
<accession>A0A834FAW2</accession>
<organism evidence="3 4">
    <name type="scientific">Oryzias melastigma</name>
    <name type="common">Marine medaka</name>
    <dbReference type="NCBI Taxonomy" id="30732"/>
    <lineage>
        <taxon>Eukaryota</taxon>
        <taxon>Metazoa</taxon>
        <taxon>Chordata</taxon>
        <taxon>Craniata</taxon>
        <taxon>Vertebrata</taxon>
        <taxon>Euteleostomi</taxon>
        <taxon>Actinopterygii</taxon>
        <taxon>Neopterygii</taxon>
        <taxon>Teleostei</taxon>
        <taxon>Neoteleostei</taxon>
        <taxon>Acanthomorphata</taxon>
        <taxon>Ovalentaria</taxon>
        <taxon>Atherinomorphae</taxon>
        <taxon>Beloniformes</taxon>
        <taxon>Adrianichthyidae</taxon>
        <taxon>Oryziinae</taxon>
        <taxon>Oryzias</taxon>
    </lineage>
</organism>
<evidence type="ECO:0000313" key="3">
    <source>
        <dbReference type="EMBL" id="KAF6727806.1"/>
    </source>
</evidence>
<feature type="domain" description="Ig-like" evidence="2">
    <location>
        <begin position="108"/>
        <end position="208"/>
    </location>
</feature>
<comment type="caution">
    <text evidence="3">The sequence shown here is derived from an EMBL/GenBank/DDBJ whole genome shotgun (WGS) entry which is preliminary data.</text>
</comment>
<dbReference type="InterPro" id="IPR013768">
    <property type="entry name" value="ICAM_N"/>
</dbReference>
<keyword evidence="1" id="KW-0732">Signal</keyword>
<dbReference type="InterPro" id="IPR007110">
    <property type="entry name" value="Ig-like_dom"/>
</dbReference>
<evidence type="ECO:0000313" key="4">
    <source>
        <dbReference type="Proteomes" id="UP000646548"/>
    </source>
</evidence>
<feature type="chain" id="PRO_5032816686" evidence="1">
    <location>
        <begin position="18"/>
        <end position="591"/>
    </location>
</feature>
<feature type="signal peptide" evidence="1">
    <location>
        <begin position="1"/>
        <end position="17"/>
    </location>
</feature>
<dbReference type="PROSITE" id="PS50835">
    <property type="entry name" value="IG_LIKE"/>
    <property type="match status" value="4"/>
</dbReference>
<feature type="domain" description="Ig-like" evidence="2">
    <location>
        <begin position="503"/>
        <end position="578"/>
    </location>
</feature>
<dbReference type="Pfam" id="PF13927">
    <property type="entry name" value="Ig_3"/>
    <property type="match status" value="2"/>
</dbReference>
<dbReference type="Pfam" id="PF03921">
    <property type="entry name" value="ICAM_N"/>
    <property type="match status" value="1"/>
</dbReference>
<dbReference type="PANTHER" id="PTHR13771">
    <property type="entry name" value="INTERCELLULAR ADHESION MOLECULE"/>
    <property type="match status" value="1"/>
</dbReference>
<dbReference type="EMBL" id="WKFB01000298">
    <property type="protein sequence ID" value="KAF6727806.1"/>
    <property type="molecule type" value="Genomic_DNA"/>
</dbReference>
<dbReference type="GO" id="GO:0005178">
    <property type="term" value="F:integrin binding"/>
    <property type="evidence" value="ECO:0007669"/>
    <property type="project" value="InterPro"/>
</dbReference>
<dbReference type="InterPro" id="IPR047012">
    <property type="entry name" value="ICAM_VCAM"/>
</dbReference>
<dbReference type="GO" id="GO:0007155">
    <property type="term" value="P:cell adhesion"/>
    <property type="evidence" value="ECO:0007669"/>
    <property type="project" value="InterPro"/>
</dbReference>
<dbReference type="PANTHER" id="PTHR13771:SF9">
    <property type="entry name" value="INTERCELLULAR ADHESION MOLECULE 5"/>
    <property type="match status" value="1"/>
</dbReference>
<evidence type="ECO:0000259" key="2">
    <source>
        <dbReference type="PROSITE" id="PS50835"/>
    </source>
</evidence>
<sequence length="591" mass="64105">MWTLLVFFFLTFQTGSSESSCEVVISPQQSVVKFGDPLTAICNASGSEIEGMGWESTKNGIQLTEGISSLPLKIDKVDVWKIDPMCYANTPDGDQCTTVLEVTVYKTPDSVSVSESLDEIGVMREGQPYEIECSILNVAPIRYLSVIWYIGSVSVYEEHFNRSDEGPINVSSVLKMTANGSHDGSEIWCTAKLNLQTEGGPPSTESVQHRLTVLYTPVCSEPANETLEIPARGNVTLNCSAKGNPKPSYSWHYPQNMPNTAINGDHSIQTLSFAVPGVYTCTASNSQGTTVKYFTLVEAERSSESPCEVVISPQQSVVKFGDPLTATCNASGSEIVGMGWESTKNGVSLTTGISSLPLQIDKVDIWEIEPKCYANPSDGDQCITVLEVTVYKTPDSVSVSESLDEIGVMREGQPYEIECSILNVAPIRYLSVIWYIGSVSVYEEHFNRSDEGPINVSSVLKMMANGSHDGSEIWCTAKLNLGTEGGPPSTESVQHRLTVLYTPVCSEPANETLEIPARGNVTLNCSAEGNPKPSYSWHYPQNMPNTAINGDHSIQILSFPPPGVYTCTASNSQGTTVKYFTLVEGKTSSLN</sequence>
<feature type="domain" description="Ig-like" evidence="2">
    <location>
        <begin position="394"/>
        <end position="494"/>
    </location>
</feature>
<dbReference type="InterPro" id="IPR013783">
    <property type="entry name" value="Ig-like_fold"/>
</dbReference>
<dbReference type="SUPFAM" id="SSF48726">
    <property type="entry name" value="Immunoglobulin"/>
    <property type="match status" value="6"/>
</dbReference>
<dbReference type="Gene3D" id="2.60.40.10">
    <property type="entry name" value="Immunoglobulins"/>
    <property type="match status" value="6"/>
</dbReference>
<dbReference type="Proteomes" id="UP000646548">
    <property type="component" value="Unassembled WGS sequence"/>
</dbReference>
<feature type="domain" description="Ig-like" evidence="2">
    <location>
        <begin position="217"/>
        <end position="292"/>
    </location>
</feature>
<gene>
    <name evidence="3" type="ORF">FQA47_006949</name>
</gene>
<dbReference type="InterPro" id="IPR003599">
    <property type="entry name" value="Ig_sub"/>
</dbReference>
<dbReference type="AlphaFoldDB" id="A0A834FAW2"/>
<dbReference type="SMART" id="SM00409">
    <property type="entry name" value="IG"/>
    <property type="match status" value="6"/>
</dbReference>
<dbReference type="SMART" id="SM00408">
    <property type="entry name" value="IGc2"/>
    <property type="match status" value="2"/>
</dbReference>
<evidence type="ECO:0000256" key="1">
    <source>
        <dbReference type="SAM" id="SignalP"/>
    </source>
</evidence>
<dbReference type="InterPro" id="IPR003598">
    <property type="entry name" value="Ig_sub2"/>
</dbReference>
<protein>
    <submittedName>
        <fullName evidence="3">Vascular cell adhesion protein 1</fullName>
    </submittedName>
</protein>